<dbReference type="InterPro" id="IPR036875">
    <property type="entry name" value="Znf_CCHC_sf"/>
</dbReference>
<sequence length="182" mass="20830">MSNEKQVRKVAKKKGVSLKASCKELDEEDLNETTNLLEKSFNKTMKWFNSRPYTAGDNLSCNDRRFDSWKKNNKILGASNSSSQQNQQNQDKGIQWRECEDFGHIQVQCPNYVKKQNKSYYATHSDEDSNEDELGDNVNNFVAFTAQVPGEGSVNPSMSHIQSDNISDDEEDLTEEELKVNY</sequence>
<organism evidence="2 3">
    <name type="scientific">Lithospermum erythrorhizon</name>
    <name type="common">Purple gromwell</name>
    <name type="synonym">Lithospermum officinale var. erythrorhizon</name>
    <dbReference type="NCBI Taxonomy" id="34254"/>
    <lineage>
        <taxon>Eukaryota</taxon>
        <taxon>Viridiplantae</taxon>
        <taxon>Streptophyta</taxon>
        <taxon>Embryophyta</taxon>
        <taxon>Tracheophyta</taxon>
        <taxon>Spermatophyta</taxon>
        <taxon>Magnoliopsida</taxon>
        <taxon>eudicotyledons</taxon>
        <taxon>Gunneridae</taxon>
        <taxon>Pentapetalae</taxon>
        <taxon>asterids</taxon>
        <taxon>lamiids</taxon>
        <taxon>Boraginales</taxon>
        <taxon>Boraginaceae</taxon>
        <taxon>Boraginoideae</taxon>
        <taxon>Lithospermeae</taxon>
        <taxon>Lithospermum</taxon>
    </lineage>
</organism>
<accession>A0AAV3PK57</accession>
<dbReference type="EMBL" id="BAABME010001820">
    <property type="protein sequence ID" value="GAA0151606.1"/>
    <property type="molecule type" value="Genomic_DNA"/>
</dbReference>
<feature type="compositionally biased region" description="Acidic residues" evidence="1">
    <location>
        <begin position="166"/>
        <end position="175"/>
    </location>
</feature>
<reference evidence="2 3" key="1">
    <citation type="submission" date="2024-01" db="EMBL/GenBank/DDBJ databases">
        <title>The complete chloroplast genome sequence of Lithospermum erythrorhizon: insights into the phylogenetic relationship among Boraginaceae species and the maternal lineages of purple gromwells.</title>
        <authorList>
            <person name="Okada T."/>
            <person name="Watanabe K."/>
        </authorList>
    </citation>
    <scope>NUCLEOTIDE SEQUENCE [LARGE SCALE GENOMIC DNA]</scope>
</reference>
<proteinExistence type="predicted"/>
<evidence type="ECO:0000313" key="3">
    <source>
        <dbReference type="Proteomes" id="UP001454036"/>
    </source>
</evidence>
<evidence type="ECO:0008006" key="4">
    <source>
        <dbReference type="Google" id="ProtNLM"/>
    </source>
</evidence>
<dbReference type="SUPFAM" id="SSF57756">
    <property type="entry name" value="Retrovirus zinc finger-like domains"/>
    <property type="match status" value="1"/>
</dbReference>
<dbReference type="AlphaFoldDB" id="A0AAV3PK57"/>
<dbReference type="GO" id="GO:0008270">
    <property type="term" value="F:zinc ion binding"/>
    <property type="evidence" value="ECO:0007669"/>
    <property type="project" value="InterPro"/>
</dbReference>
<feature type="compositionally biased region" description="Polar residues" evidence="1">
    <location>
        <begin position="154"/>
        <end position="165"/>
    </location>
</feature>
<gene>
    <name evidence="2" type="ORF">LIER_10293</name>
</gene>
<protein>
    <recommendedName>
        <fullName evidence="4">Gag-pol polyprotein</fullName>
    </recommendedName>
</protein>
<feature type="region of interest" description="Disordered" evidence="1">
    <location>
        <begin position="148"/>
        <end position="182"/>
    </location>
</feature>
<dbReference type="Proteomes" id="UP001454036">
    <property type="component" value="Unassembled WGS sequence"/>
</dbReference>
<comment type="caution">
    <text evidence="2">The sequence shown here is derived from an EMBL/GenBank/DDBJ whole genome shotgun (WGS) entry which is preliminary data.</text>
</comment>
<evidence type="ECO:0000256" key="1">
    <source>
        <dbReference type="SAM" id="MobiDB-lite"/>
    </source>
</evidence>
<dbReference type="GO" id="GO:0003676">
    <property type="term" value="F:nucleic acid binding"/>
    <property type="evidence" value="ECO:0007669"/>
    <property type="project" value="InterPro"/>
</dbReference>
<name>A0AAV3PK57_LITER</name>
<evidence type="ECO:0000313" key="2">
    <source>
        <dbReference type="EMBL" id="GAA0151606.1"/>
    </source>
</evidence>
<keyword evidence="3" id="KW-1185">Reference proteome</keyword>